<dbReference type="SUPFAM" id="SSF47384">
    <property type="entry name" value="Homodimeric domain of signal transducing histidine kinase"/>
    <property type="match status" value="1"/>
</dbReference>
<evidence type="ECO:0000256" key="3">
    <source>
        <dbReference type="ARBA" id="ARBA00022553"/>
    </source>
</evidence>
<dbReference type="EC" id="2.7.13.3" evidence="2"/>
<sequence>MIPENALTIEGLSAIKSLYNNAPCGYHSLNAEGIFTMINDTELKWLGYTRSEVVGKMAFWDMLPPESLKKYHDNFPLFKEKGTIRELEFDLICRDGTLFPASISSLAVYDAEGNYLVSRSAVFDLRKRKELEALLQQQNEGLKAANEALYALNQEKNRFLGIASHDLQNPLTKLYLLADKLEFTGKNLTPLQLKCVHSIRETVEQMTNLVRNLLNFNLIEQGIPIPSYEIINLPLFLPTLLYRFQHLADRKRIALKFECEYTAVLVKTVPSYLTDIIENLLSNALKFSPPDSVVFLRVHSQEAWAEVSIIDVGLGIKPEEMPLLFGKFCKLSTRPTAGENSTGLGLSIVKELITKIEADITCTSDYGHGATFTVKLPKA</sequence>
<evidence type="ECO:0000256" key="4">
    <source>
        <dbReference type="SAM" id="Coils"/>
    </source>
</evidence>
<dbReference type="SMART" id="SM00388">
    <property type="entry name" value="HisKA"/>
    <property type="match status" value="1"/>
</dbReference>
<evidence type="ECO:0000259" key="7">
    <source>
        <dbReference type="PROSITE" id="PS50113"/>
    </source>
</evidence>
<dbReference type="Gene3D" id="3.30.565.10">
    <property type="entry name" value="Histidine kinase-like ATPase, C-terminal domain"/>
    <property type="match status" value="1"/>
</dbReference>
<dbReference type="SUPFAM" id="SSF55874">
    <property type="entry name" value="ATPase domain of HSP90 chaperone/DNA topoisomerase II/histidine kinase"/>
    <property type="match status" value="1"/>
</dbReference>
<dbReference type="CDD" id="cd00130">
    <property type="entry name" value="PAS"/>
    <property type="match status" value="1"/>
</dbReference>
<dbReference type="InterPro" id="IPR003594">
    <property type="entry name" value="HATPase_dom"/>
</dbReference>
<dbReference type="PANTHER" id="PTHR43547">
    <property type="entry name" value="TWO-COMPONENT HISTIDINE KINASE"/>
    <property type="match status" value="1"/>
</dbReference>
<evidence type="ECO:0000256" key="2">
    <source>
        <dbReference type="ARBA" id="ARBA00012438"/>
    </source>
</evidence>
<dbReference type="Pfam" id="PF13426">
    <property type="entry name" value="PAS_9"/>
    <property type="match status" value="1"/>
</dbReference>
<evidence type="ECO:0000256" key="1">
    <source>
        <dbReference type="ARBA" id="ARBA00000085"/>
    </source>
</evidence>
<dbReference type="GO" id="GO:0000155">
    <property type="term" value="F:phosphorelay sensor kinase activity"/>
    <property type="evidence" value="ECO:0007669"/>
    <property type="project" value="InterPro"/>
</dbReference>
<protein>
    <recommendedName>
        <fullName evidence="2">histidine kinase</fullName>
        <ecNumber evidence="2">2.7.13.3</ecNumber>
    </recommendedName>
</protein>
<feature type="coiled-coil region" evidence="4">
    <location>
        <begin position="128"/>
        <end position="155"/>
    </location>
</feature>
<dbReference type="InterPro" id="IPR003661">
    <property type="entry name" value="HisK_dim/P_dom"/>
</dbReference>
<dbReference type="SMART" id="SM00387">
    <property type="entry name" value="HATPase_c"/>
    <property type="match status" value="1"/>
</dbReference>
<keyword evidence="3" id="KW-0597">Phosphoprotein</keyword>
<dbReference type="EMBL" id="CP002859">
    <property type="protein sequence ID" value="AEI51818.1"/>
    <property type="molecule type" value="Genomic_DNA"/>
</dbReference>
<dbReference type="InterPro" id="IPR035965">
    <property type="entry name" value="PAS-like_dom_sf"/>
</dbReference>
<dbReference type="NCBIfam" id="TIGR00229">
    <property type="entry name" value="sensory_box"/>
    <property type="match status" value="1"/>
</dbReference>
<reference evidence="8 9" key="2">
    <citation type="journal article" date="2012" name="Stand. Genomic Sci.">
        <title>Complete genome sequence of the aquatic bacterium Runella slithyformis type strain (LSU 4(T)).</title>
        <authorList>
            <person name="Copeland A."/>
            <person name="Zhang X."/>
            <person name="Misra M."/>
            <person name="Lapidus A."/>
            <person name="Nolan M."/>
            <person name="Lucas S."/>
            <person name="Deshpande S."/>
            <person name="Cheng J.F."/>
            <person name="Tapia R."/>
            <person name="Goodwin L.A."/>
            <person name="Pitluck S."/>
            <person name="Liolios K."/>
            <person name="Pagani I."/>
            <person name="Ivanova N."/>
            <person name="Mikhailova N."/>
            <person name="Pati A."/>
            <person name="Chen A."/>
            <person name="Palaniappan K."/>
            <person name="Land M."/>
            <person name="Hauser L."/>
            <person name="Pan C."/>
            <person name="Jeffries C.D."/>
            <person name="Detter J.C."/>
            <person name="Brambilla E.M."/>
            <person name="Rohde M."/>
            <person name="Djao O.D."/>
            <person name="Goker M."/>
            <person name="Sikorski J."/>
            <person name="Tindall B.J."/>
            <person name="Woyke T."/>
            <person name="Bristow J."/>
            <person name="Eisen J.A."/>
            <person name="Markowitz V."/>
            <person name="Hugenholtz P."/>
            <person name="Kyrpides N.C."/>
            <person name="Klenk H.P."/>
            <person name="Mavromatis K."/>
        </authorList>
    </citation>
    <scope>NUCLEOTIDE SEQUENCE [LARGE SCALE GENOMIC DNA]</scope>
    <source>
        <strain evidence="9">ATCC 29530 / DSM 19594 / LMG 11500 / NCIMB 11436 / LSU 4</strain>
    </source>
</reference>
<gene>
    <name evidence="8" type="ordered locus">Runsl_5528</name>
</gene>
<keyword evidence="9" id="KW-1185">Reference proteome</keyword>
<dbReference type="PANTHER" id="PTHR43547:SF2">
    <property type="entry name" value="HYBRID SIGNAL TRANSDUCTION HISTIDINE KINASE C"/>
    <property type="match status" value="1"/>
</dbReference>
<dbReference type="PROSITE" id="PS50112">
    <property type="entry name" value="PAS"/>
    <property type="match status" value="1"/>
</dbReference>
<dbReference type="InterPro" id="IPR000014">
    <property type="entry name" value="PAS"/>
</dbReference>
<dbReference type="InterPro" id="IPR004358">
    <property type="entry name" value="Sig_transdc_His_kin-like_C"/>
</dbReference>
<dbReference type="RefSeq" id="WP_013931084.1">
    <property type="nucleotide sequence ID" value="NC_015703.1"/>
</dbReference>
<dbReference type="AlphaFoldDB" id="A0A7U3ZR69"/>
<feature type="domain" description="Histidine kinase" evidence="5">
    <location>
        <begin position="162"/>
        <end position="379"/>
    </location>
</feature>
<reference evidence="9" key="1">
    <citation type="submission" date="2011-06" db="EMBL/GenBank/DDBJ databases">
        <title>The complete genome of chromosome of Runella slithyformis DSM 19594.</title>
        <authorList>
            <consortium name="US DOE Joint Genome Institute (JGI-PGF)"/>
            <person name="Lucas S."/>
            <person name="Han J."/>
            <person name="Lapidus A."/>
            <person name="Bruce D."/>
            <person name="Goodwin L."/>
            <person name="Pitluck S."/>
            <person name="Peters L."/>
            <person name="Kyrpides N."/>
            <person name="Mavromatis K."/>
            <person name="Ivanova N."/>
            <person name="Ovchinnikova G."/>
            <person name="Zhang X."/>
            <person name="Misra M."/>
            <person name="Detter J.C."/>
            <person name="Tapia R."/>
            <person name="Han C."/>
            <person name="Land M."/>
            <person name="Hauser L."/>
            <person name="Markowitz V."/>
            <person name="Cheng J.-F."/>
            <person name="Hugenholtz P."/>
            <person name="Woyke T."/>
            <person name="Wu D."/>
            <person name="Tindall B."/>
            <person name="Faehrich R."/>
            <person name="Brambilla E."/>
            <person name="Klenk H.-P."/>
            <person name="Eisen J.A."/>
        </authorList>
    </citation>
    <scope>NUCLEOTIDE SEQUENCE [LARGE SCALE GENOMIC DNA]</scope>
    <source>
        <strain evidence="9">ATCC 29530 / DSM 19594 / LMG 11500 / NCIMB 11436 / LSU 4</strain>
    </source>
</reference>
<feature type="domain" description="PAC" evidence="7">
    <location>
        <begin position="85"/>
        <end position="137"/>
    </location>
</feature>
<keyword evidence="8" id="KW-0808">Transferase</keyword>
<dbReference type="PRINTS" id="PR00344">
    <property type="entry name" value="BCTRLSENSOR"/>
</dbReference>
<dbReference type="CDD" id="cd00082">
    <property type="entry name" value="HisKA"/>
    <property type="match status" value="1"/>
</dbReference>
<dbReference type="Pfam" id="PF02518">
    <property type="entry name" value="HATPase_c"/>
    <property type="match status" value="1"/>
</dbReference>
<feature type="domain" description="PAS" evidence="6">
    <location>
        <begin position="11"/>
        <end position="82"/>
    </location>
</feature>
<dbReference type="InterPro" id="IPR036097">
    <property type="entry name" value="HisK_dim/P_sf"/>
</dbReference>
<dbReference type="Proteomes" id="UP000000493">
    <property type="component" value="Chromosome"/>
</dbReference>
<comment type="catalytic activity">
    <reaction evidence="1">
        <text>ATP + protein L-histidine = ADP + protein N-phospho-L-histidine.</text>
        <dbReference type="EC" id="2.7.13.3"/>
    </reaction>
</comment>
<evidence type="ECO:0000313" key="9">
    <source>
        <dbReference type="Proteomes" id="UP000000493"/>
    </source>
</evidence>
<keyword evidence="4" id="KW-0175">Coiled coil</keyword>
<evidence type="ECO:0000259" key="5">
    <source>
        <dbReference type="PROSITE" id="PS50109"/>
    </source>
</evidence>
<dbReference type="PROSITE" id="PS50109">
    <property type="entry name" value="HIS_KIN"/>
    <property type="match status" value="1"/>
</dbReference>
<evidence type="ECO:0000259" key="6">
    <source>
        <dbReference type="PROSITE" id="PS50112"/>
    </source>
</evidence>
<dbReference type="InterPro" id="IPR000700">
    <property type="entry name" value="PAS-assoc_C"/>
</dbReference>
<dbReference type="Pfam" id="PF00512">
    <property type="entry name" value="HisKA"/>
    <property type="match status" value="1"/>
</dbReference>
<keyword evidence="8" id="KW-0418">Kinase</keyword>
<evidence type="ECO:0000313" key="8">
    <source>
        <dbReference type="EMBL" id="AEI51818.1"/>
    </source>
</evidence>
<dbReference type="Gene3D" id="1.10.287.130">
    <property type="match status" value="1"/>
</dbReference>
<proteinExistence type="predicted"/>
<dbReference type="CDD" id="cd00075">
    <property type="entry name" value="HATPase"/>
    <property type="match status" value="1"/>
</dbReference>
<dbReference type="InterPro" id="IPR005467">
    <property type="entry name" value="His_kinase_dom"/>
</dbReference>
<dbReference type="SUPFAM" id="SSF55785">
    <property type="entry name" value="PYP-like sensor domain (PAS domain)"/>
    <property type="match status" value="1"/>
</dbReference>
<dbReference type="InterPro" id="IPR036890">
    <property type="entry name" value="HATPase_C_sf"/>
</dbReference>
<accession>A0A7U3ZR69</accession>
<name>A0A7U3ZR69_RUNSL</name>
<dbReference type="Gene3D" id="3.30.450.20">
    <property type="entry name" value="PAS domain"/>
    <property type="match status" value="1"/>
</dbReference>
<dbReference type="SMART" id="SM00091">
    <property type="entry name" value="PAS"/>
    <property type="match status" value="1"/>
</dbReference>
<dbReference type="KEGG" id="rsi:Runsl_5528"/>
<organism evidence="8 9">
    <name type="scientific">Runella slithyformis (strain ATCC 29530 / DSM 19594 / LMG 11500 / NCIMB 11436 / LSU 4)</name>
    <dbReference type="NCBI Taxonomy" id="761193"/>
    <lineage>
        <taxon>Bacteria</taxon>
        <taxon>Pseudomonadati</taxon>
        <taxon>Bacteroidota</taxon>
        <taxon>Cytophagia</taxon>
        <taxon>Cytophagales</taxon>
        <taxon>Spirosomataceae</taxon>
        <taxon>Runella</taxon>
    </lineage>
</organism>
<dbReference type="PROSITE" id="PS50113">
    <property type="entry name" value="PAC"/>
    <property type="match status" value="1"/>
</dbReference>